<evidence type="ECO:0000313" key="3">
    <source>
        <dbReference type="Proteomes" id="UP000226257"/>
    </source>
</evidence>
<dbReference type="PANTHER" id="PTHR34408:SF1">
    <property type="entry name" value="GLYCOSYL HYDROLASE FAMILY 19 DOMAIN-CONTAINING PROTEIN HI_1415"/>
    <property type="match status" value="1"/>
</dbReference>
<dbReference type="Pfam" id="PF08239">
    <property type="entry name" value="SH3_3"/>
    <property type="match status" value="2"/>
</dbReference>
<dbReference type="Proteomes" id="UP000226257">
    <property type="component" value="Unassembled WGS sequence"/>
</dbReference>
<feature type="non-terminal residue" evidence="2">
    <location>
        <position position="1"/>
    </location>
</feature>
<organism evidence="2 3">
    <name type="scientific">Bacillus cereus</name>
    <dbReference type="NCBI Taxonomy" id="1396"/>
    <lineage>
        <taxon>Bacteria</taxon>
        <taxon>Bacillati</taxon>
        <taxon>Bacillota</taxon>
        <taxon>Bacilli</taxon>
        <taxon>Bacillales</taxon>
        <taxon>Bacillaceae</taxon>
        <taxon>Bacillus</taxon>
        <taxon>Bacillus cereus group</taxon>
    </lineage>
</organism>
<dbReference type="Gene3D" id="4.10.80.110">
    <property type="match status" value="1"/>
</dbReference>
<dbReference type="AlphaFoldDB" id="A0A9X7G4L6"/>
<feature type="non-terminal residue" evidence="2">
    <location>
        <position position="74"/>
    </location>
</feature>
<reference evidence="2 3" key="1">
    <citation type="submission" date="2017-09" db="EMBL/GenBank/DDBJ databases">
        <title>Large-scale bioinformatics analysis of Bacillus genomes uncovers conserved roles of natural products in bacterial physiology.</title>
        <authorList>
            <consortium name="Agbiome Team Llc"/>
            <person name="Bleich R.M."/>
            <person name="Grubbs K.J."/>
            <person name="Santa Maria K.C."/>
            <person name="Allen S.E."/>
            <person name="Farag S."/>
            <person name="Shank E.A."/>
            <person name="Bowers A."/>
        </authorList>
    </citation>
    <scope>NUCLEOTIDE SEQUENCE [LARGE SCALE GENOMIC DNA]</scope>
    <source>
        <strain evidence="2 3">AFS060282</strain>
    </source>
</reference>
<evidence type="ECO:0000259" key="1">
    <source>
        <dbReference type="PROSITE" id="PS51781"/>
    </source>
</evidence>
<dbReference type="PANTHER" id="PTHR34408">
    <property type="entry name" value="FAMILY PROTEIN, PUTATIVE-RELATED"/>
    <property type="match status" value="1"/>
</dbReference>
<evidence type="ECO:0000313" key="2">
    <source>
        <dbReference type="EMBL" id="PFU99248.1"/>
    </source>
</evidence>
<name>A0A9X7G4L6_BACCE</name>
<gene>
    <name evidence="2" type="ORF">COK98_32355</name>
</gene>
<dbReference type="Gene3D" id="2.30.30.40">
    <property type="entry name" value="SH3 Domains"/>
    <property type="match status" value="1"/>
</dbReference>
<protein>
    <submittedName>
        <fullName evidence="2">Peptidase M23</fullName>
    </submittedName>
</protein>
<dbReference type="RefSeq" id="WP_176543323.1">
    <property type="nucleotide sequence ID" value="NZ_NVDQ01000100.1"/>
</dbReference>
<proteinExistence type="predicted"/>
<dbReference type="EMBL" id="NVDQ01000100">
    <property type="protein sequence ID" value="PFU99248.1"/>
    <property type="molecule type" value="Genomic_DNA"/>
</dbReference>
<accession>A0A9X7G4L6</accession>
<dbReference type="InterPro" id="IPR052354">
    <property type="entry name" value="Cell_Wall_Dynamics_Protein"/>
</dbReference>
<dbReference type="PROSITE" id="PS51781">
    <property type="entry name" value="SH3B"/>
    <property type="match status" value="1"/>
</dbReference>
<comment type="caution">
    <text evidence="2">The sequence shown here is derived from an EMBL/GenBank/DDBJ whole genome shotgun (WGS) entry which is preliminary data.</text>
</comment>
<dbReference type="InterPro" id="IPR003646">
    <property type="entry name" value="SH3-like_bac-type"/>
</dbReference>
<feature type="domain" description="SH3b" evidence="1">
    <location>
        <begin position="37"/>
        <end position="74"/>
    </location>
</feature>
<sequence length="74" mass="7876">VLSEQNEWSKINYKGKSGYIASQYLSKEQVPGGGEMVGNYYVNASALNVRSGAGTNYGIIGLLSKGTKVTVLSE</sequence>